<dbReference type="InterPro" id="IPR019734">
    <property type="entry name" value="TPR_rpt"/>
</dbReference>
<protein>
    <recommendedName>
        <fullName evidence="1">NB-ARC domain-containing protein</fullName>
    </recommendedName>
</protein>
<dbReference type="SUPFAM" id="SSF52540">
    <property type="entry name" value="P-loop containing nucleoside triphosphate hydrolases"/>
    <property type="match status" value="1"/>
</dbReference>
<dbReference type="Gene3D" id="1.25.40.10">
    <property type="entry name" value="Tetratricopeptide repeat domain"/>
    <property type="match status" value="1"/>
</dbReference>
<evidence type="ECO:0000313" key="2">
    <source>
        <dbReference type="EMBL" id="OXM54886.1"/>
    </source>
</evidence>
<accession>A0A229S7J0</accession>
<comment type="caution">
    <text evidence="2">The sequence shown here is derived from an EMBL/GenBank/DDBJ whole genome shotgun (WGS) entry which is preliminary data.</text>
</comment>
<dbReference type="InterPro" id="IPR027417">
    <property type="entry name" value="P-loop_NTPase"/>
</dbReference>
<proteinExistence type="predicted"/>
<dbReference type="PANTHER" id="PTHR47691:SF3">
    <property type="entry name" value="HTH-TYPE TRANSCRIPTIONAL REGULATOR RV0890C-RELATED"/>
    <property type="match status" value="1"/>
</dbReference>
<organism evidence="2 3">
    <name type="scientific">Amycolatopsis alba DSM 44262</name>
    <dbReference type="NCBI Taxonomy" id="1125972"/>
    <lineage>
        <taxon>Bacteria</taxon>
        <taxon>Bacillati</taxon>
        <taxon>Actinomycetota</taxon>
        <taxon>Actinomycetes</taxon>
        <taxon>Pseudonocardiales</taxon>
        <taxon>Pseudonocardiaceae</taxon>
        <taxon>Amycolatopsis</taxon>
    </lineage>
</organism>
<dbReference type="RefSeq" id="WP_020630045.1">
    <property type="nucleotide sequence ID" value="NZ_KB913032.1"/>
</dbReference>
<dbReference type="Gene3D" id="3.40.50.300">
    <property type="entry name" value="P-loop containing nucleotide triphosphate hydrolases"/>
    <property type="match status" value="1"/>
</dbReference>
<evidence type="ECO:0000313" key="3">
    <source>
        <dbReference type="Proteomes" id="UP000215563"/>
    </source>
</evidence>
<dbReference type="Gene3D" id="3.30.70.1230">
    <property type="entry name" value="Nucleotide cyclase"/>
    <property type="match status" value="1"/>
</dbReference>
<dbReference type="GO" id="GO:0043531">
    <property type="term" value="F:ADP binding"/>
    <property type="evidence" value="ECO:0007669"/>
    <property type="project" value="InterPro"/>
</dbReference>
<gene>
    <name evidence="2" type="ORF">CFP75_01695</name>
</gene>
<dbReference type="Pfam" id="PF00931">
    <property type="entry name" value="NB-ARC"/>
    <property type="match status" value="1"/>
</dbReference>
<dbReference type="SUPFAM" id="SSF48452">
    <property type="entry name" value="TPR-like"/>
    <property type="match status" value="2"/>
</dbReference>
<sequence length="910" mass="98352">MSVSGPTGKVAMVAGRGSRHHLIVVADVEGFGDPRRTGPHQQAVRDGLYEVMAAAFAAAGLVWENCYREDRGDAVFVLVPPETDKAAFVETVFPALVTRLRVHNDSHPEMQRIRLRIALHAGEVGYDEHGVTSSSLTLAFRLCDAPPLRTALDTSPGVLAVIASDRLFDDVVRHTPAAAPETWRPVTVAVKEAATAGWIALPDHPYPPEPGSRASGIGRPGTGVIPRQLPAAVRDFTGRAEHLTALDALIPPDPGTPGERAQSVVITAVDGTGGIGKTSLALHWAHRVQDRFPDGTLHVNLRGYGSGEPATPGEALGGFLRALGVAARAIPADVEAQAASLRSLLAGKRVLMLLDNAHSAEQVRPLLPASPGCMVVVTSRDCLTGLVVTDAAHRLTLDLLTSSEALDLVAGIIGPRRADDEAEAVGELVKWCARLPLALRIAASRVAVHPHRAVADVVAELADDRTRLDALSESSDEPAAIRAVFAWSYRRLPAEQARLFRRLGLHPGPDLSLPAAAALAELPPAHARPLMTALAEAHLVEPISAGRYRLHDLLRAYAAEQAGRFDTAEERLRTLNALLTWYSHTARTADHRLHPAFMKIPAVVTEPAHPHPITGRGEAWAWLIAERINLQAALQHAADHQLNQHTIPLAHACRFLLSAGSPQEQIDALNLGINAARQSGTRTQEATLVLTRAEAVYRLGRLDHAKADLDRADTLLEHLDDDTLTVYSLNSRGLILLHQNRFEDAERYLLSALPLSRGIDTGRWEAVVEGNLSAARCGLGDHQCALVHGERSLRLRRKAGDLTGEAGALTQIARIWQGMRAPYRAIALCLDAIAIGRRTPLNRDDTLAEPLEVIGICQYRLGNTDEALTYWQEAANLYDNIGLPRKAADVRRRATQLKKEGRRRDAFGEA</sequence>
<name>A0A229S7J0_AMYAL</name>
<dbReference type="InterPro" id="IPR029787">
    <property type="entry name" value="Nucleotide_cyclase"/>
</dbReference>
<dbReference type="Proteomes" id="UP000215563">
    <property type="component" value="Unassembled WGS sequence"/>
</dbReference>
<reference evidence="2 3" key="1">
    <citation type="submission" date="2017-07" db="EMBL/GenBank/DDBJ databases">
        <title>Amycolatopsis alba DSM 44262 Genome sequencing and assembly.</title>
        <authorList>
            <person name="Kaur N."/>
            <person name="Mayilraj S."/>
        </authorList>
    </citation>
    <scope>NUCLEOTIDE SEQUENCE [LARGE SCALE GENOMIC DNA]</scope>
    <source>
        <strain evidence="2 3">DSM 44262</strain>
    </source>
</reference>
<dbReference type="AlphaFoldDB" id="A0A229S7J0"/>
<dbReference type="SMART" id="SM00028">
    <property type="entry name" value="TPR"/>
    <property type="match status" value="4"/>
</dbReference>
<feature type="domain" description="NB-ARC" evidence="1">
    <location>
        <begin position="264"/>
        <end position="415"/>
    </location>
</feature>
<dbReference type="PANTHER" id="PTHR47691">
    <property type="entry name" value="REGULATOR-RELATED"/>
    <property type="match status" value="1"/>
</dbReference>
<dbReference type="PRINTS" id="PR00364">
    <property type="entry name" value="DISEASERSIST"/>
</dbReference>
<dbReference type="InterPro" id="IPR011990">
    <property type="entry name" value="TPR-like_helical_dom_sf"/>
</dbReference>
<evidence type="ECO:0000259" key="1">
    <source>
        <dbReference type="Pfam" id="PF00931"/>
    </source>
</evidence>
<dbReference type="Pfam" id="PF13424">
    <property type="entry name" value="TPR_12"/>
    <property type="match status" value="1"/>
</dbReference>
<dbReference type="InterPro" id="IPR002182">
    <property type="entry name" value="NB-ARC"/>
</dbReference>
<dbReference type="EMBL" id="NMQU01000008">
    <property type="protein sequence ID" value="OXM54886.1"/>
    <property type="molecule type" value="Genomic_DNA"/>
</dbReference>
<keyword evidence="3" id="KW-1185">Reference proteome</keyword>